<organism evidence="12 13">
    <name type="scientific">Echria macrotheca</name>
    <dbReference type="NCBI Taxonomy" id="438768"/>
    <lineage>
        <taxon>Eukaryota</taxon>
        <taxon>Fungi</taxon>
        <taxon>Dikarya</taxon>
        <taxon>Ascomycota</taxon>
        <taxon>Pezizomycotina</taxon>
        <taxon>Sordariomycetes</taxon>
        <taxon>Sordariomycetidae</taxon>
        <taxon>Sordariales</taxon>
        <taxon>Schizotheciaceae</taxon>
        <taxon>Echria</taxon>
    </lineage>
</organism>
<evidence type="ECO:0000313" key="12">
    <source>
        <dbReference type="EMBL" id="KAK1755072.1"/>
    </source>
</evidence>
<dbReference type="PANTHER" id="PTHR11685">
    <property type="entry name" value="RBR FAMILY RING FINGER AND IBR DOMAIN-CONTAINING"/>
    <property type="match status" value="1"/>
</dbReference>
<evidence type="ECO:0000256" key="9">
    <source>
        <dbReference type="SAM" id="Coils"/>
    </source>
</evidence>
<gene>
    <name evidence="12" type="ORF">QBC47DRAFT_382673</name>
</gene>
<dbReference type="Pfam" id="PF01485">
    <property type="entry name" value="IBR"/>
    <property type="match status" value="2"/>
</dbReference>
<feature type="compositionally biased region" description="Acidic residues" evidence="10">
    <location>
        <begin position="723"/>
        <end position="734"/>
    </location>
</feature>
<keyword evidence="8" id="KW-0862">Zinc</keyword>
<name>A0AAJ0BBP6_9PEZI</name>
<feature type="domain" description="RING-type" evidence="11">
    <location>
        <begin position="244"/>
        <end position="442"/>
    </location>
</feature>
<evidence type="ECO:0000313" key="13">
    <source>
        <dbReference type="Proteomes" id="UP001239445"/>
    </source>
</evidence>
<feature type="coiled-coil region" evidence="9">
    <location>
        <begin position="437"/>
        <end position="514"/>
    </location>
</feature>
<evidence type="ECO:0000256" key="8">
    <source>
        <dbReference type="ARBA" id="ARBA00022833"/>
    </source>
</evidence>
<keyword evidence="7" id="KW-0833">Ubl conjugation pathway</keyword>
<evidence type="ECO:0000256" key="4">
    <source>
        <dbReference type="ARBA" id="ARBA00022723"/>
    </source>
</evidence>
<dbReference type="EMBL" id="MU839834">
    <property type="protein sequence ID" value="KAK1755072.1"/>
    <property type="molecule type" value="Genomic_DNA"/>
</dbReference>
<evidence type="ECO:0000256" key="7">
    <source>
        <dbReference type="ARBA" id="ARBA00022786"/>
    </source>
</evidence>
<protein>
    <recommendedName>
        <fullName evidence="2">RBR-type E3 ubiquitin transferase</fullName>
        <ecNumber evidence="2">2.3.2.31</ecNumber>
    </recommendedName>
</protein>
<dbReference type="SUPFAM" id="SSF57850">
    <property type="entry name" value="RING/U-box"/>
    <property type="match status" value="1"/>
</dbReference>
<feature type="compositionally biased region" description="Basic and acidic residues" evidence="10">
    <location>
        <begin position="119"/>
        <end position="130"/>
    </location>
</feature>
<dbReference type="InterPro" id="IPR002867">
    <property type="entry name" value="IBR_dom"/>
</dbReference>
<dbReference type="GO" id="GO:0008270">
    <property type="term" value="F:zinc ion binding"/>
    <property type="evidence" value="ECO:0007669"/>
    <property type="project" value="UniProtKB-KW"/>
</dbReference>
<evidence type="ECO:0000259" key="11">
    <source>
        <dbReference type="PROSITE" id="PS51873"/>
    </source>
</evidence>
<evidence type="ECO:0000256" key="10">
    <source>
        <dbReference type="SAM" id="MobiDB-lite"/>
    </source>
</evidence>
<accession>A0AAJ0BBP6</accession>
<evidence type="ECO:0000256" key="2">
    <source>
        <dbReference type="ARBA" id="ARBA00012251"/>
    </source>
</evidence>
<evidence type="ECO:0000256" key="5">
    <source>
        <dbReference type="ARBA" id="ARBA00022737"/>
    </source>
</evidence>
<evidence type="ECO:0000256" key="3">
    <source>
        <dbReference type="ARBA" id="ARBA00022679"/>
    </source>
</evidence>
<evidence type="ECO:0000256" key="6">
    <source>
        <dbReference type="ARBA" id="ARBA00022771"/>
    </source>
</evidence>
<dbReference type="GO" id="GO:0016567">
    <property type="term" value="P:protein ubiquitination"/>
    <property type="evidence" value="ECO:0007669"/>
    <property type="project" value="InterPro"/>
</dbReference>
<dbReference type="EC" id="2.3.2.31" evidence="2"/>
<dbReference type="AlphaFoldDB" id="A0AAJ0BBP6"/>
<keyword evidence="4" id="KW-0479">Metal-binding</keyword>
<dbReference type="Proteomes" id="UP001239445">
    <property type="component" value="Unassembled WGS sequence"/>
</dbReference>
<dbReference type="InterPro" id="IPR031127">
    <property type="entry name" value="E3_UB_ligase_RBR"/>
</dbReference>
<sequence>MCALAQPLPPVQPGEAAVCSKGLRVETPKHRVVSQQHDSAVELAVPEEEPTQLDESIDLTQYDPPAALSELSNITSETIVLVVESSLKHVIQQVQAEKQRNEELLAAERSASADSGIEVDNRSDKGKAPETAEDNDGGRISATGSSEDGGSHQGSIDDWRDKVAQRRHRLGFRRIFQHIVDKGESGSFDIGQLPAHLHGVSKPQLPKPGRAADRDATSTPSAFTKFIYKHLRQPSESTLSSSVEAIECVSCFDDIKPKQSIKTSCHHYCKGCFQQLIATALESEAQWPPKCCLNPIPFRTIAKYVGPDLLKRYWEKHEEFRVPVENRIYCSEPDCGELIRKVDKAHKTARCSKGHSMCVMCRGVPHPTSTACPQDRDRQLADQLAEEEGWRRCFKCSVLVEHKDACQHMTCRCGAQFCYVCGSIWRTCVCTNDQLTAIKQRAEIRRVERQSKESEEEAWLKNTLRLIEEYERETQRREEEERAAEAARRREERRRRAAERRRRERDRLKALDTRHAELRSILLRLNEIQRALLSSTQHRETEYGAKAAEAERENLLREQAEERQLLQTRTTAEIEELESKAAREFGLRAAWEQRLEDEYATALRNFWAKKEGGESQVERELLAFMVQNDQRWDAWKEERDDVLEKKRYAVQDELAVREELMLTMRRRLETTSARLAAEQKTKHQAERLWFDLVITERARLLAEMYSVERENGGENNGPSGSDSDSDSDDDEADV</sequence>
<feature type="region of interest" description="Disordered" evidence="10">
    <location>
        <begin position="105"/>
        <end position="157"/>
    </location>
</feature>
<comment type="caution">
    <text evidence="12">The sequence shown here is derived from an EMBL/GenBank/DDBJ whole genome shotgun (WGS) entry which is preliminary data.</text>
</comment>
<dbReference type="Gene3D" id="1.20.120.1750">
    <property type="match status" value="1"/>
</dbReference>
<comment type="catalytic activity">
    <reaction evidence="1">
        <text>[E2 ubiquitin-conjugating enzyme]-S-ubiquitinyl-L-cysteine + [acceptor protein]-L-lysine = [E2 ubiquitin-conjugating enzyme]-L-cysteine + [acceptor protein]-N(6)-ubiquitinyl-L-lysine.</text>
        <dbReference type="EC" id="2.3.2.31"/>
    </reaction>
</comment>
<keyword evidence="9" id="KW-0175">Coiled coil</keyword>
<evidence type="ECO:0000256" key="1">
    <source>
        <dbReference type="ARBA" id="ARBA00001798"/>
    </source>
</evidence>
<dbReference type="PROSITE" id="PS51873">
    <property type="entry name" value="TRIAD"/>
    <property type="match status" value="1"/>
</dbReference>
<dbReference type="CDD" id="cd22584">
    <property type="entry name" value="Rcat_RBR_unk"/>
    <property type="match status" value="1"/>
</dbReference>
<feature type="region of interest" description="Disordered" evidence="10">
    <location>
        <begin position="705"/>
        <end position="734"/>
    </location>
</feature>
<dbReference type="InterPro" id="IPR044066">
    <property type="entry name" value="TRIAD_supradom"/>
</dbReference>
<keyword evidence="6" id="KW-0863">Zinc-finger</keyword>
<keyword evidence="13" id="KW-1185">Reference proteome</keyword>
<keyword evidence="5" id="KW-0677">Repeat</keyword>
<proteinExistence type="predicted"/>
<dbReference type="CDD" id="cd20335">
    <property type="entry name" value="BRcat_RBR"/>
    <property type="match status" value="1"/>
</dbReference>
<reference evidence="12" key="1">
    <citation type="submission" date="2023-06" db="EMBL/GenBank/DDBJ databases">
        <title>Genome-scale phylogeny and comparative genomics of the fungal order Sordariales.</title>
        <authorList>
            <consortium name="Lawrence Berkeley National Laboratory"/>
            <person name="Hensen N."/>
            <person name="Bonometti L."/>
            <person name="Westerberg I."/>
            <person name="Brannstrom I.O."/>
            <person name="Guillou S."/>
            <person name="Cros-Aarteil S."/>
            <person name="Calhoun S."/>
            <person name="Haridas S."/>
            <person name="Kuo A."/>
            <person name="Mondo S."/>
            <person name="Pangilinan J."/>
            <person name="Riley R."/>
            <person name="Labutti K."/>
            <person name="Andreopoulos B."/>
            <person name="Lipzen A."/>
            <person name="Chen C."/>
            <person name="Yanf M."/>
            <person name="Daum C."/>
            <person name="Ng V."/>
            <person name="Clum A."/>
            <person name="Steindorff A."/>
            <person name="Ohm R."/>
            <person name="Martin F."/>
            <person name="Silar P."/>
            <person name="Natvig D."/>
            <person name="Lalanne C."/>
            <person name="Gautier V."/>
            <person name="Ament-Velasquez S.L."/>
            <person name="Kruys A."/>
            <person name="Hutchinson M.I."/>
            <person name="Powell A.J."/>
            <person name="Barry K."/>
            <person name="Miller A.N."/>
            <person name="Grigoriev I.V."/>
            <person name="Debuchy R."/>
            <person name="Gladieux P."/>
            <person name="Thoren M.H."/>
            <person name="Johannesson H."/>
        </authorList>
    </citation>
    <scope>NUCLEOTIDE SEQUENCE</scope>
    <source>
        <strain evidence="12">PSN4</strain>
    </source>
</reference>
<dbReference type="GO" id="GO:0061630">
    <property type="term" value="F:ubiquitin protein ligase activity"/>
    <property type="evidence" value="ECO:0007669"/>
    <property type="project" value="UniProtKB-EC"/>
</dbReference>
<keyword evidence="3" id="KW-0808">Transferase</keyword>